<dbReference type="GO" id="GO:0042744">
    <property type="term" value="P:hydrogen peroxide catabolic process"/>
    <property type="evidence" value="ECO:0007669"/>
    <property type="project" value="TreeGrafter"/>
</dbReference>
<dbReference type="EMBL" id="FR839628">
    <property type="protein sequence ID" value="SCV11926.1"/>
    <property type="molecule type" value="Genomic_DNA"/>
</dbReference>
<evidence type="ECO:0000256" key="2">
    <source>
        <dbReference type="ARBA" id="ARBA00022559"/>
    </source>
</evidence>
<evidence type="ECO:0000259" key="8">
    <source>
        <dbReference type="PROSITE" id="PS51352"/>
    </source>
</evidence>
<keyword evidence="5 7" id="KW-0676">Redox-active center</keyword>
<gene>
    <name evidence="9" type="primary">PMP20</name>
    <name evidence="9" type="ordered locus">PP7435_Chr1-1351</name>
</gene>
<reference evidence="9 10" key="1">
    <citation type="journal article" date="2011" name="J. Biotechnol.">
        <title>High-quality genome sequence of Pichia pastoris CBS7435.</title>
        <authorList>
            <person name="Kuberl A."/>
            <person name="Schneider J."/>
            <person name="Thallinger G.G."/>
            <person name="Anderl I."/>
            <person name="Wibberg D."/>
            <person name="Hajek T."/>
            <person name="Jaenicke S."/>
            <person name="Brinkrolf K."/>
            <person name="Goesmann A."/>
            <person name="Szczepanowski R."/>
            <person name="Puhler A."/>
            <person name="Schwab H."/>
            <person name="Glieder A."/>
            <person name="Pichler H."/>
        </authorList>
    </citation>
    <scope>NUCLEOTIDE SEQUENCE [LARGE SCALE GENOMIC DNA]</scope>
    <source>
        <strain evidence="10">ATCC 76273 / CBS 7435 / CECT 11047 / NRRL Y-11430 / Wegner 21-1</strain>
    </source>
</reference>
<dbReference type="GO" id="GO:0008379">
    <property type="term" value="F:thioredoxin peroxidase activity"/>
    <property type="evidence" value="ECO:0007669"/>
    <property type="project" value="InterPro"/>
</dbReference>
<dbReference type="SMR" id="A0A1G4KPJ6"/>
<evidence type="ECO:0000313" key="10">
    <source>
        <dbReference type="Proteomes" id="UP000006853"/>
    </source>
</evidence>
<dbReference type="InterPro" id="IPR013740">
    <property type="entry name" value="Redoxin"/>
</dbReference>
<accession>A0A1G4KPJ6</accession>
<dbReference type="GO" id="GO:0034599">
    <property type="term" value="P:cellular response to oxidative stress"/>
    <property type="evidence" value="ECO:0007669"/>
    <property type="project" value="InterPro"/>
</dbReference>
<dbReference type="PANTHER" id="PTHR10430:SF16">
    <property type="entry name" value="PEROXIREDOXIN-5, MITOCHONDRIAL"/>
    <property type="match status" value="1"/>
</dbReference>
<dbReference type="CDD" id="cd03013">
    <property type="entry name" value="PRX5_like"/>
    <property type="match status" value="1"/>
</dbReference>
<comment type="function">
    <text evidence="7">Thiol-specific peroxidase that catalyzes the reduction of hydrogen peroxide and organic hydroperoxides to water and alcohols, respectively. Plays a role in cell protection against oxidative stress by detoxifying peroxides.</text>
</comment>
<feature type="domain" description="Thioredoxin" evidence="8">
    <location>
        <begin position="8"/>
        <end position="170"/>
    </location>
</feature>
<sequence>MSRNFQTVKRGDRFPTDATMFHIPSSGGGPAPFNLRETVQGKRFIVVAAPGAFTSTCHEEHLPPYIKNLPTFLKKGIDFILVITANDAFVLNSWKKALGADSDKIIFASDTNLELANKLGLTLDLSVAGLGQRTGRFALIVGKDGVVQNVFAEKGPEVKHSSADRVLAKL</sequence>
<dbReference type="InterPro" id="IPR036249">
    <property type="entry name" value="Thioredoxin-like_sf"/>
</dbReference>
<reference evidence="9 10" key="2">
    <citation type="journal article" date="2016" name="FEMS Yeast Res.">
        <title>Curation of the genome annotation of Pichia pastoris (Komagataella phaffii) CBS7435 from gene level to protein function.</title>
        <authorList>
            <person name="Valli M."/>
            <person name="Tatto N.E."/>
            <person name="Peymann A."/>
            <person name="Gruber C."/>
            <person name="Landes N."/>
            <person name="Ekker H."/>
            <person name="Thallinger G.G."/>
            <person name="Mattanovich D."/>
            <person name="Gasser B."/>
            <person name="Graf A.B."/>
        </authorList>
    </citation>
    <scope>GENOME REANNOTATION</scope>
    <source>
        <strain evidence="9 10">ATCC 76273 / CBS 7435 / CECT 11047 / NRRL Y-11430 / Wegner 21-1</strain>
    </source>
</reference>
<protein>
    <submittedName>
        <fullName evidence="9">Peroxiredoxin</fullName>
    </submittedName>
</protein>
<dbReference type="InterPro" id="IPR013766">
    <property type="entry name" value="Thioredoxin_domain"/>
</dbReference>
<evidence type="ECO:0000256" key="7">
    <source>
        <dbReference type="RuleBase" id="RU366011"/>
    </source>
</evidence>
<keyword evidence="4 7" id="KW-0560">Oxidoreductase</keyword>
<keyword evidence="10" id="KW-1185">Reference proteome</keyword>
<evidence type="ECO:0000256" key="4">
    <source>
        <dbReference type="ARBA" id="ARBA00023002"/>
    </source>
</evidence>
<evidence type="ECO:0000256" key="6">
    <source>
        <dbReference type="PIRSR" id="PIRSR637944-1"/>
    </source>
</evidence>
<keyword evidence="2 7" id="KW-0575">Peroxidase</keyword>
<comment type="similarity">
    <text evidence="1 7">Belongs to the peroxiredoxin family. Prx5 subfamily.</text>
</comment>
<dbReference type="SUPFAM" id="SSF52833">
    <property type="entry name" value="Thioredoxin-like"/>
    <property type="match status" value="1"/>
</dbReference>
<dbReference type="Pfam" id="PF08534">
    <property type="entry name" value="Redoxin"/>
    <property type="match status" value="1"/>
</dbReference>
<evidence type="ECO:0000256" key="3">
    <source>
        <dbReference type="ARBA" id="ARBA00022862"/>
    </source>
</evidence>
<dbReference type="PROSITE" id="PS51352">
    <property type="entry name" value="THIOREDOXIN_2"/>
    <property type="match status" value="1"/>
</dbReference>
<name>A0A1G4KPJ6_KOMPC</name>
<keyword evidence="3 7" id="KW-0049">Antioxidant</keyword>
<evidence type="ECO:0000256" key="1">
    <source>
        <dbReference type="ARBA" id="ARBA00010505"/>
    </source>
</evidence>
<organism evidence="9 10">
    <name type="scientific">Komagataella phaffii (strain ATCC 76273 / CBS 7435 / CECT 11047 / NRRL Y-11430 / Wegner 21-1)</name>
    <name type="common">Yeast</name>
    <name type="synonym">Pichia pastoris</name>
    <dbReference type="NCBI Taxonomy" id="981350"/>
    <lineage>
        <taxon>Eukaryota</taxon>
        <taxon>Fungi</taxon>
        <taxon>Dikarya</taxon>
        <taxon>Ascomycota</taxon>
        <taxon>Saccharomycotina</taxon>
        <taxon>Pichiomycetes</taxon>
        <taxon>Pichiales</taxon>
        <taxon>Pichiaceae</taxon>
        <taxon>Komagataella</taxon>
    </lineage>
</organism>
<feature type="active site" description="Cysteine sulfenic acid (-SOH) intermediate" evidence="6">
    <location>
        <position position="57"/>
    </location>
</feature>
<dbReference type="InterPro" id="IPR037944">
    <property type="entry name" value="PRX5-like"/>
</dbReference>
<proteinExistence type="inferred from homology"/>
<evidence type="ECO:0000256" key="5">
    <source>
        <dbReference type="ARBA" id="ARBA00023284"/>
    </source>
</evidence>
<dbReference type="GO" id="GO:0005777">
    <property type="term" value="C:peroxisome"/>
    <property type="evidence" value="ECO:0007669"/>
    <property type="project" value="TreeGrafter"/>
</dbReference>
<dbReference type="AlphaFoldDB" id="A0A1G4KPJ6"/>
<dbReference type="PANTHER" id="PTHR10430">
    <property type="entry name" value="PEROXIREDOXIN"/>
    <property type="match status" value="1"/>
</dbReference>
<dbReference type="GO" id="GO:0005739">
    <property type="term" value="C:mitochondrion"/>
    <property type="evidence" value="ECO:0007669"/>
    <property type="project" value="TreeGrafter"/>
</dbReference>
<dbReference type="GO" id="GO:0045454">
    <property type="term" value="P:cell redox homeostasis"/>
    <property type="evidence" value="ECO:0007669"/>
    <property type="project" value="TreeGrafter"/>
</dbReference>
<dbReference type="Gene3D" id="3.40.30.10">
    <property type="entry name" value="Glutaredoxin"/>
    <property type="match status" value="1"/>
</dbReference>
<evidence type="ECO:0000313" key="9">
    <source>
        <dbReference type="EMBL" id="SCV11926.1"/>
    </source>
</evidence>
<dbReference type="Proteomes" id="UP000006853">
    <property type="component" value="Chromosome 1"/>
</dbReference>